<proteinExistence type="predicted"/>
<sequence>MTSAIKLLLTTTSILMFTSFQLLADGLSDLKAALGSLQGNSPISATVESSFTQKRGKPKKLKTNTGLIQVDLTDDHHGLQLTFNDAVITKLEDESKQKELDEEANTPTLNAVDNVGVAEMKRMLSAAPSLLRFINKATFINEETINYQQQQLRQLNFQLPLEAIIENKDIHEYVDEFTGSYQVIINSNGIPLETKLEFQGSGSAYIFFTMELSQSNQNNFKLIDDRLVNVKKIYQFNRSSTWGKTHSNGYTILVVNPNKFTVAATN</sequence>
<accession>A0ABQ6GNP7</accession>
<evidence type="ECO:0000256" key="1">
    <source>
        <dbReference type="SAM" id="SignalP"/>
    </source>
</evidence>
<name>A0ABQ6GNP7_9GAMM</name>
<keyword evidence="1" id="KW-0732">Signal</keyword>
<dbReference type="RefSeq" id="WP_284242738.1">
    <property type="nucleotide sequence ID" value="NZ_BSST01000001.1"/>
</dbReference>
<evidence type="ECO:0000313" key="3">
    <source>
        <dbReference type="Proteomes" id="UP001157186"/>
    </source>
</evidence>
<comment type="caution">
    <text evidence="2">The sequence shown here is derived from an EMBL/GenBank/DDBJ whole genome shotgun (WGS) entry which is preliminary data.</text>
</comment>
<gene>
    <name evidence="2" type="ORF">tinsulaeT_02790</name>
</gene>
<keyword evidence="3" id="KW-1185">Reference proteome</keyword>
<organism evidence="2 3">
    <name type="scientific">Thalassotalea insulae</name>
    <dbReference type="NCBI Taxonomy" id="2056778"/>
    <lineage>
        <taxon>Bacteria</taxon>
        <taxon>Pseudomonadati</taxon>
        <taxon>Pseudomonadota</taxon>
        <taxon>Gammaproteobacteria</taxon>
        <taxon>Alteromonadales</taxon>
        <taxon>Colwelliaceae</taxon>
        <taxon>Thalassotalea</taxon>
    </lineage>
</organism>
<reference evidence="2 3" key="1">
    <citation type="submission" date="2023-03" db="EMBL/GenBank/DDBJ databases">
        <title>Draft genome sequence of Thalassotalea insulae KCTC 62186T.</title>
        <authorList>
            <person name="Sawabe T."/>
        </authorList>
    </citation>
    <scope>NUCLEOTIDE SEQUENCE [LARGE SCALE GENOMIC DNA]</scope>
    <source>
        <strain evidence="2 3">KCTC 62186</strain>
    </source>
</reference>
<dbReference type="Proteomes" id="UP001157186">
    <property type="component" value="Unassembled WGS sequence"/>
</dbReference>
<feature type="signal peptide" evidence="1">
    <location>
        <begin position="1"/>
        <end position="24"/>
    </location>
</feature>
<evidence type="ECO:0000313" key="2">
    <source>
        <dbReference type="EMBL" id="GLX76939.1"/>
    </source>
</evidence>
<dbReference type="EMBL" id="BSST01000001">
    <property type="protein sequence ID" value="GLX76939.1"/>
    <property type="molecule type" value="Genomic_DNA"/>
</dbReference>
<feature type="chain" id="PRO_5045670280" evidence="1">
    <location>
        <begin position="25"/>
        <end position="266"/>
    </location>
</feature>
<protein>
    <submittedName>
        <fullName evidence="2">Uncharacterized protein</fullName>
    </submittedName>
</protein>